<comment type="caution">
    <text evidence="1">The sequence shown here is derived from an EMBL/GenBank/DDBJ whole genome shotgun (WGS) entry which is preliminary data.</text>
</comment>
<protein>
    <submittedName>
        <fullName evidence="1">Uncharacterized protein</fullName>
    </submittedName>
</protein>
<proteinExistence type="predicted"/>
<evidence type="ECO:0000313" key="2">
    <source>
        <dbReference type="Proteomes" id="UP000250321"/>
    </source>
</evidence>
<sequence>MRIWCGKFFWLIDVSTFKLQPRQNLPMGLPGLVGPMACPGSYSRAGGLMGSQGGLLPGLLQAVDLL</sequence>
<dbReference type="AlphaFoldDB" id="A0A314Y4X6"/>
<reference evidence="1 2" key="1">
    <citation type="submission" date="2018-02" db="EMBL/GenBank/DDBJ databases">
        <title>Draft genome of wild Prunus yedoensis var. nudiflora.</title>
        <authorList>
            <person name="Baek S."/>
            <person name="Kim J.-H."/>
            <person name="Choi K."/>
            <person name="Kim G.-B."/>
            <person name="Cho A."/>
            <person name="Jang H."/>
            <person name="Shin C.-H."/>
            <person name="Yu H.-J."/>
            <person name="Mun J.-H."/>
        </authorList>
    </citation>
    <scope>NUCLEOTIDE SEQUENCE [LARGE SCALE GENOMIC DNA]</scope>
    <source>
        <strain evidence="2">cv. Jeju island</strain>
        <tissue evidence="1">Leaf</tissue>
    </source>
</reference>
<gene>
    <name evidence="1" type="ORF">Pyn_12535</name>
</gene>
<keyword evidence="2" id="KW-1185">Reference proteome</keyword>
<evidence type="ECO:0000313" key="1">
    <source>
        <dbReference type="EMBL" id="PQP98943.1"/>
    </source>
</evidence>
<organism evidence="1 2">
    <name type="scientific">Prunus yedoensis var. nudiflora</name>
    <dbReference type="NCBI Taxonomy" id="2094558"/>
    <lineage>
        <taxon>Eukaryota</taxon>
        <taxon>Viridiplantae</taxon>
        <taxon>Streptophyta</taxon>
        <taxon>Embryophyta</taxon>
        <taxon>Tracheophyta</taxon>
        <taxon>Spermatophyta</taxon>
        <taxon>Magnoliopsida</taxon>
        <taxon>eudicotyledons</taxon>
        <taxon>Gunneridae</taxon>
        <taxon>Pentapetalae</taxon>
        <taxon>rosids</taxon>
        <taxon>fabids</taxon>
        <taxon>Rosales</taxon>
        <taxon>Rosaceae</taxon>
        <taxon>Amygdaloideae</taxon>
        <taxon>Amygdaleae</taxon>
        <taxon>Prunus</taxon>
    </lineage>
</organism>
<name>A0A314Y4X6_PRUYE</name>
<accession>A0A314Y4X6</accession>
<dbReference type="Proteomes" id="UP000250321">
    <property type="component" value="Unassembled WGS sequence"/>
</dbReference>
<dbReference type="EMBL" id="PJQY01001856">
    <property type="protein sequence ID" value="PQP98943.1"/>
    <property type="molecule type" value="Genomic_DNA"/>
</dbReference>